<sequence length="57" mass="6385">MGIQDYIVWAIGLLALAYLVWHFWPKQKAPGCAGGCSDCSQVDWQALTEKAEREMKA</sequence>
<dbReference type="HOGENOM" id="CLU_2994133_0_0_10"/>
<proteinExistence type="predicted"/>
<dbReference type="Pfam" id="PF12669">
    <property type="entry name" value="FeoB_associated"/>
    <property type="match status" value="1"/>
</dbReference>
<feature type="transmembrane region" description="Helical" evidence="1">
    <location>
        <begin position="6"/>
        <end position="24"/>
    </location>
</feature>
<gene>
    <name evidence="2" type="ordered locus">SGRA_2423</name>
</gene>
<keyword evidence="1" id="KW-0812">Transmembrane</keyword>
<dbReference type="AlphaFoldDB" id="H6L4X6"/>
<dbReference type="Proteomes" id="UP000007519">
    <property type="component" value="Chromosome"/>
</dbReference>
<organism evidence="2 3">
    <name type="scientific">Saprospira grandis (strain Lewin)</name>
    <dbReference type="NCBI Taxonomy" id="984262"/>
    <lineage>
        <taxon>Bacteria</taxon>
        <taxon>Pseudomonadati</taxon>
        <taxon>Bacteroidota</taxon>
        <taxon>Saprospiria</taxon>
        <taxon>Saprospirales</taxon>
        <taxon>Saprospiraceae</taxon>
        <taxon>Saprospira</taxon>
    </lineage>
</organism>
<dbReference type="RefSeq" id="WP_015692764.1">
    <property type="nucleotide sequence ID" value="NC_016940.1"/>
</dbReference>
<dbReference type="KEGG" id="sgn:SGRA_2423"/>
<dbReference type="EMBL" id="CP002831">
    <property type="protein sequence ID" value="AFC25151.1"/>
    <property type="molecule type" value="Genomic_DNA"/>
</dbReference>
<protein>
    <recommendedName>
        <fullName evidence="4">FeoB-associated Cys-rich membrane protein</fullName>
    </recommendedName>
</protein>
<evidence type="ECO:0000256" key="1">
    <source>
        <dbReference type="SAM" id="Phobius"/>
    </source>
</evidence>
<evidence type="ECO:0008006" key="4">
    <source>
        <dbReference type="Google" id="ProtNLM"/>
    </source>
</evidence>
<name>H6L4X6_SAPGL</name>
<evidence type="ECO:0000313" key="2">
    <source>
        <dbReference type="EMBL" id="AFC25151.1"/>
    </source>
</evidence>
<reference evidence="2 3" key="1">
    <citation type="journal article" date="2012" name="Stand. Genomic Sci.">
        <title>Complete genome sequencing and analysis of Saprospira grandis str. Lewin, a predatory marine bacterium.</title>
        <authorList>
            <person name="Saw J.H."/>
            <person name="Yuryev A."/>
            <person name="Kanbe M."/>
            <person name="Hou S."/>
            <person name="Young A.G."/>
            <person name="Aizawa S."/>
            <person name="Alam M."/>
        </authorList>
    </citation>
    <scope>NUCLEOTIDE SEQUENCE [LARGE SCALE GENOMIC DNA]</scope>
    <source>
        <strain evidence="2 3">Lewin</strain>
    </source>
</reference>
<keyword evidence="3" id="KW-1185">Reference proteome</keyword>
<accession>H6L4X6</accession>
<keyword evidence="1" id="KW-0472">Membrane</keyword>
<evidence type="ECO:0000313" key="3">
    <source>
        <dbReference type="Proteomes" id="UP000007519"/>
    </source>
</evidence>
<keyword evidence="1" id="KW-1133">Transmembrane helix</keyword>
<dbReference type="OrthoDB" id="9852300at2"/>